<name>A0A6J5NJU0_9CAUD</name>
<gene>
    <name evidence="1" type="ORF">UFOVP704_40</name>
</gene>
<accession>A0A6J5NJU0</accession>
<reference evidence="1" key="1">
    <citation type="submission" date="2020-04" db="EMBL/GenBank/DDBJ databases">
        <authorList>
            <person name="Chiriac C."/>
            <person name="Salcher M."/>
            <person name="Ghai R."/>
            <person name="Kavagutti S V."/>
        </authorList>
    </citation>
    <scope>NUCLEOTIDE SEQUENCE</scope>
</reference>
<sequence>MRDAKLTFGYTGVGTGGSNVLKVVLVANSPSVNLNSNGSSGVPIASSNELNYGGLLTLGTANTVLDNDMSGTVDANDYVRGQILNPLYVVAPIQTTLIPFSSTITMAVHGSNTSGFTLGAGNVLAQTIWSAPAQYAIPITYVTAAGGAVTAGTTYYVSGVNTSTGVITFSNTRGGAQLPNLTSATCVNVADAGRLKVHDQLGVVTSVGAGTTAVVSTVVYNDVNSVVLSVPLQNYAKFTAVRWTLSAPASGGTDATSGNIAVGRTAFQTGREGTF</sequence>
<evidence type="ECO:0000313" key="1">
    <source>
        <dbReference type="EMBL" id="CAB4158982.1"/>
    </source>
</evidence>
<dbReference type="EMBL" id="LR796675">
    <property type="protein sequence ID" value="CAB4158982.1"/>
    <property type="molecule type" value="Genomic_DNA"/>
</dbReference>
<protein>
    <submittedName>
        <fullName evidence="1">Uncharacterized protein</fullName>
    </submittedName>
</protein>
<proteinExistence type="predicted"/>
<organism evidence="1">
    <name type="scientific">uncultured Caudovirales phage</name>
    <dbReference type="NCBI Taxonomy" id="2100421"/>
    <lineage>
        <taxon>Viruses</taxon>
        <taxon>Duplodnaviria</taxon>
        <taxon>Heunggongvirae</taxon>
        <taxon>Uroviricota</taxon>
        <taxon>Caudoviricetes</taxon>
        <taxon>Peduoviridae</taxon>
        <taxon>Maltschvirus</taxon>
        <taxon>Maltschvirus maltsch</taxon>
    </lineage>
</organism>